<dbReference type="Proteomes" id="UP000008311">
    <property type="component" value="Unassembled WGS sequence"/>
</dbReference>
<accession>B9SBR3</accession>
<name>B9SBR3_RICCO</name>
<gene>
    <name evidence="2" type="ORF">RCOM_1717860</name>
</gene>
<organism evidence="2 3">
    <name type="scientific">Ricinus communis</name>
    <name type="common">Castor bean</name>
    <dbReference type="NCBI Taxonomy" id="3988"/>
    <lineage>
        <taxon>Eukaryota</taxon>
        <taxon>Viridiplantae</taxon>
        <taxon>Streptophyta</taxon>
        <taxon>Embryophyta</taxon>
        <taxon>Tracheophyta</taxon>
        <taxon>Spermatophyta</taxon>
        <taxon>Magnoliopsida</taxon>
        <taxon>eudicotyledons</taxon>
        <taxon>Gunneridae</taxon>
        <taxon>Pentapetalae</taxon>
        <taxon>rosids</taxon>
        <taxon>fabids</taxon>
        <taxon>Malpighiales</taxon>
        <taxon>Euphorbiaceae</taxon>
        <taxon>Acalyphoideae</taxon>
        <taxon>Acalypheae</taxon>
        <taxon>Ricinus</taxon>
    </lineage>
</organism>
<protein>
    <submittedName>
        <fullName evidence="2">Uncharacterized protein</fullName>
    </submittedName>
</protein>
<dbReference type="EMBL" id="EQ973916">
    <property type="protein sequence ID" value="EEF38952.1"/>
    <property type="molecule type" value="Genomic_DNA"/>
</dbReference>
<feature type="compositionally biased region" description="Basic and acidic residues" evidence="1">
    <location>
        <begin position="29"/>
        <end position="40"/>
    </location>
</feature>
<dbReference type="InParanoid" id="B9SBR3"/>
<keyword evidence="3" id="KW-1185">Reference proteome</keyword>
<evidence type="ECO:0000256" key="1">
    <source>
        <dbReference type="SAM" id="MobiDB-lite"/>
    </source>
</evidence>
<evidence type="ECO:0000313" key="3">
    <source>
        <dbReference type="Proteomes" id="UP000008311"/>
    </source>
</evidence>
<sequence length="129" mass="14237">MSFTKEVPSKEKVGSSPSQKDGTPPPLSKEMKEGSSKRLALEGSLARPAKQIKLSKDITPLMASTKFAEMVTKKYREDALVSHPTIAMDIIRAIQLPKDQEFFTGEITDVEVAGFTYGYLALVRFLISL</sequence>
<evidence type="ECO:0000313" key="2">
    <source>
        <dbReference type="EMBL" id="EEF38952.1"/>
    </source>
</evidence>
<proteinExistence type="predicted"/>
<feature type="region of interest" description="Disordered" evidence="1">
    <location>
        <begin position="1"/>
        <end position="44"/>
    </location>
</feature>
<dbReference type="AlphaFoldDB" id="B9SBR3"/>
<reference evidence="3" key="1">
    <citation type="journal article" date="2010" name="Nat. Biotechnol.">
        <title>Draft genome sequence of the oilseed species Ricinus communis.</title>
        <authorList>
            <person name="Chan A.P."/>
            <person name="Crabtree J."/>
            <person name="Zhao Q."/>
            <person name="Lorenzi H."/>
            <person name="Orvis J."/>
            <person name="Puiu D."/>
            <person name="Melake-Berhan A."/>
            <person name="Jones K.M."/>
            <person name="Redman J."/>
            <person name="Chen G."/>
            <person name="Cahoon E.B."/>
            <person name="Gedil M."/>
            <person name="Stanke M."/>
            <person name="Haas B.J."/>
            <person name="Wortman J.R."/>
            <person name="Fraser-Liggett C.M."/>
            <person name="Ravel J."/>
            <person name="Rabinowicz P.D."/>
        </authorList>
    </citation>
    <scope>NUCLEOTIDE SEQUENCE [LARGE SCALE GENOMIC DNA]</scope>
    <source>
        <strain evidence="3">cv. Hale</strain>
    </source>
</reference>